<evidence type="ECO:0000313" key="2">
    <source>
        <dbReference type="Proteomes" id="UP000001064"/>
    </source>
</evidence>
<dbReference type="KEGG" id="dpp:DICPUDRAFT_33997"/>
<name>F0ZLU8_DICPU</name>
<dbReference type="Proteomes" id="UP000001064">
    <property type="component" value="Unassembled WGS sequence"/>
</dbReference>
<protein>
    <submittedName>
        <fullName evidence="1">Uncharacterized protein</fullName>
    </submittedName>
</protein>
<dbReference type="GeneID" id="10501802"/>
<accession>F0ZLU8</accession>
<dbReference type="OMA" id="QIINIPT"/>
<sequence>MDPNRIIDSIKLYRNFSRLFYKFPEVLQPKIRYNLKEAFDINKYLLNNKEINHEDIDTLIRKSNNLYLKLSSMSEKTELFSELFRVNKIK</sequence>
<proteinExistence type="predicted"/>
<keyword evidence="2" id="KW-1185">Reference proteome</keyword>
<dbReference type="RefSeq" id="XP_003288384.1">
    <property type="nucleotide sequence ID" value="XM_003288336.1"/>
</dbReference>
<evidence type="ECO:0000313" key="1">
    <source>
        <dbReference type="EMBL" id="EGC35077.1"/>
    </source>
</evidence>
<dbReference type="FunCoup" id="F0ZLU8">
    <property type="interactions" value="1"/>
</dbReference>
<gene>
    <name evidence="1" type="ORF">DICPUDRAFT_33997</name>
</gene>
<dbReference type="AlphaFoldDB" id="F0ZLU8"/>
<reference evidence="2" key="1">
    <citation type="journal article" date="2011" name="Genome Biol.">
        <title>Comparative genomics of the social amoebae Dictyostelium discoideum and Dictyostelium purpureum.</title>
        <authorList>
            <consortium name="US DOE Joint Genome Institute (JGI-PGF)"/>
            <person name="Sucgang R."/>
            <person name="Kuo A."/>
            <person name="Tian X."/>
            <person name="Salerno W."/>
            <person name="Parikh A."/>
            <person name="Feasley C.L."/>
            <person name="Dalin E."/>
            <person name="Tu H."/>
            <person name="Huang E."/>
            <person name="Barry K."/>
            <person name="Lindquist E."/>
            <person name="Shapiro H."/>
            <person name="Bruce D."/>
            <person name="Schmutz J."/>
            <person name="Salamov A."/>
            <person name="Fey P."/>
            <person name="Gaudet P."/>
            <person name="Anjard C."/>
            <person name="Babu M.M."/>
            <person name="Basu S."/>
            <person name="Bushmanova Y."/>
            <person name="van der Wel H."/>
            <person name="Katoh-Kurasawa M."/>
            <person name="Dinh C."/>
            <person name="Coutinho P.M."/>
            <person name="Saito T."/>
            <person name="Elias M."/>
            <person name="Schaap P."/>
            <person name="Kay R.R."/>
            <person name="Henrissat B."/>
            <person name="Eichinger L."/>
            <person name="Rivero F."/>
            <person name="Putnam N.H."/>
            <person name="West C.M."/>
            <person name="Loomis W.F."/>
            <person name="Chisholm R.L."/>
            <person name="Shaulsky G."/>
            <person name="Strassmann J.E."/>
            <person name="Queller D.C."/>
            <person name="Kuspa A."/>
            <person name="Grigoriev I.V."/>
        </authorList>
    </citation>
    <scope>NUCLEOTIDE SEQUENCE [LARGE SCALE GENOMIC DNA]</scope>
    <source>
        <strain evidence="2">QSDP1</strain>
    </source>
</reference>
<dbReference type="VEuPathDB" id="AmoebaDB:DICPUDRAFT_33997"/>
<dbReference type="eggNOG" id="ENOG502RIIA">
    <property type="taxonomic scope" value="Eukaryota"/>
</dbReference>
<dbReference type="InParanoid" id="F0ZLU8"/>
<organism evidence="1 2">
    <name type="scientific">Dictyostelium purpureum</name>
    <name type="common">Slime mold</name>
    <dbReference type="NCBI Taxonomy" id="5786"/>
    <lineage>
        <taxon>Eukaryota</taxon>
        <taxon>Amoebozoa</taxon>
        <taxon>Evosea</taxon>
        <taxon>Eumycetozoa</taxon>
        <taxon>Dictyostelia</taxon>
        <taxon>Dictyosteliales</taxon>
        <taxon>Dictyosteliaceae</taxon>
        <taxon>Dictyostelium</taxon>
    </lineage>
</organism>
<dbReference type="EMBL" id="GL871072">
    <property type="protein sequence ID" value="EGC35077.1"/>
    <property type="molecule type" value="Genomic_DNA"/>
</dbReference>